<dbReference type="EMBL" id="CP138592">
    <property type="protein sequence ID" value="WPH04521.1"/>
    <property type="molecule type" value="Genomic_DNA"/>
</dbReference>
<accession>A0AAQ3R7N1</accession>
<keyword evidence="1" id="KW-0732">Signal</keyword>
<name>A0AAQ3R7N1_9PEZI</name>
<evidence type="ECO:0000313" key="3">
    <source>
        <dbReference type="Proteomes" id="UP001303373"/>
    </source>
</evidence>
<dbReference type="Proteomes" id="UP001303373">
    <property type="component" value="Chromosome 13"/>
</dbReference>
<dbReference type="AlphaFoldDB" id="A0AAQ3R7N1"/>
<feature type="chain" id="PRO_5043052570" evidence="1">
    <location>
        <begin position="20"/>
        <end position="138"/>
    </location>
</feature>
<reference evidence="2 3" key="1">
    <citation type="submission" date="2023-11" db="EMBL/GenBank/DDBJ databases">
        <title>An acidophilic fungus is an integral part of prey digestion in a carnivorous sundew plant.</title>
        <authorList>
            <person name="Tsai I.J."/>
        </authorList>
    </citation>
    <scope>NUCLEOTIDE SEQUENCE [LARGE SCALE GENOMIC DNA]</scope>
    <source>
        <strain evidence="2">169a</strain>
    </source>
</reference>
<feature type="signal peptide" evidence="1">
    <location>
        <begin position="1"/>
        <end position="19"/>
    </location>
</feature>
<organism evidence="2 3">
    <name type="scientific">Acrodontium crateriforme</name>
    <dbReference type="NCBI Taxonomy" id="150365"/>
    <lineage>
        <taxon>Eukaryota</taxon>
        <taxon>Fungi</taxon>
        <taxon>Dikarya</taxon>
        <taxon>Ascomycota</taxon>
        <taxon>Pezizomycotina</taxon>
        <taxon>Dothideomycetes</taxon>
        <taxon>Dothideomycetidae</taxon>
        <taxon>Mycosphaerellales</taxon>
        <taxon>Teratosphaeriaceae</taxon>
        <taxon>Acrodontium</taxon>
    </lineage>
</organism>
<gene>
    <name evidence="2" type="ORF">R9X50_00741300</name>
</gene>
<proteinExistence type="predicted"/>
<protein>
    <submittedName>
        <fullName evidence="2">Uncharacterized protein</fullName>
    </submittedName>
</protein>
<evidence type="ECO:0000313" key="2">
    <source>
        <dbReference type="EMBL" id="WPH04521.1"/>
    </source>
</evidence>
<evidence type="ECO:0000256" key="1">
    <source>
        <dbReference type="SAM" id="SignalP"/>
    </source>
</evidence>
<keyword evidence="3" id="KW-1185">Reference proteome</keyword>
<sequence>MKLTLLVASAASMLSLTVADNCYVQIQQQFDGGIGSSASPIEGEVKRGDCPMDVNTPNTDNCREIGAFTPNSGGPSVVTSELPYTVIVHVTGGTNGFNDGYGDYADQHFDFHSDYCKFSQSSGFAANLNLLVCKFQCP</sequence>